<dbReference type="Pfam" id="PF12849">
    <property type="entry name" value="PBP_like_2"/>
    <property type="match status" value="1"/>
</dbReference>
<dbReference type="NCBIfam" id="TIGR00975">
    <property type="entry name" value="3a0107s03"/>
    <property type="match status" value="1"/>
</dbReference>
<dbReference type="RefSeq" id="WP_345037620.1">
    <property type="nucleotide sequence ID" value="NZ_BAAAYL010000001.1"/>
</dbReference>
<reference evidence="8" key="1">
    <citation type="journal article" date="2019" name="Int. J. Syst. Evol. Microbiol.">
        <title>The Global Catalogue of Microorganisms (GCM) 10K type strain sequencing project: providing services to taxonomists for standard genome sequencing and annotation.</title>
        <authorList>
            <consortium name="The Broad Institute Genomics Platform"/>
            <consortium name="The Broad Institute Genome Sequencing Center for Infectious Disease"/>
            <person name="Wu L."/>
            <person name="Ma J."/>
        </authorList>
    </citation>
    <scope>NUCLEOTIDE SEQUENCE [LARGE SCALE GENOMIC DNA]</scope>
    <source>
        <strain evidence="8">JCM 9651</strain>
    </source>
</reference>
<evidence type="ECO:0000256" key="3">
    <source>
        <dbReference type="ARBA" id="ARBA00022592"/>
    </source>
</evidence>
<dbReference type="PANTHER" id="PTHR42996">
    <property type="entry name" value="PHOSPHATE-BINDING PROTEIN PSTS"/>
    <property type="match status" value="1"/>
</dbReference>
<comment type="caution">
    <text evidence="7">The sequence shown here is derived from an EMBL/GenBank/DDBJ whole genome shotgun (WGS) entry which is preliminary data.</text>
</comment>
<protein>
    <recommendedName>
        <fullName evidence="4">Phosphate-binding protein</fullName>
    </recommendedName>
</protein>
<gene>
    <name evidence="7" type="primary">pstS</name>
    <name evidence="7" type="ORF">GCM10020367_30150</name>
</gene>
<keyword evidence="3 4" id="KW-0592">Phosphate transport</keyword>
<dbReference type="InterPro" id="IPR024370">
    <property type="entry name" value="PBP_domain"/>
</dbReference>
<dbReference type="PANTHER" id="PTHR42996:SF1">
    <property type="entry name" value="PHOSPHATE-BINDING PROTEIN PSTS"/>
    <property type="match status" value="1"/>
</dbReference>
<feature type="chain" id="PRO_5046851504" description="Phosphate-binding protein" evidence="5">
    <location>
        <begin position="28"/>
        <end position="380"/>
    </location>
</feature>
<evidence type="ECO:0000259" key="6">
    <source>
        <dbReference type="Pfam" id="PF12849"/>
    </source>
</evidence>
<evidence type="ECO:0000313" key="7">
    <source>
        <dbReference type="EMBL" id="GAA3372838.1"/>
    </source>
</evidence>
<evidence type="ECO:0000256" key="2">
    <source>
        <dbReference type="ARBA" id="ARBA00022448"/>
    </source>
</evidence>
<evidence type="ECO:0000256" key="1">
    <source>
        <dbReference type="ARBA" id="ARBA00008725"/>
    </source>
</evidence>
<sequence>MKLQRKNRLRATAFGALAVSGALVLTACGSDDNTKKDATGATSSQTSAAASNVKCDDAKGQLLASGSSAQKNAMDLWVKNYMAACTGVEVNYKSSSSGEGIVAFNQGTVGFAGSDSALKPEEVADSKKICKDGQGINLPMVGGPIAIGYHLEGVDNLVLDAPTIAKIFNSKIKKWNDPAIAKLNPGAKLPDKAIQAFHRSEDSGTTQNLGKYLGATAKADWPYEPEKKWPAPGGLAASGSAGVASAVKQTDGTIGYFELSYATSQSISTVKVDTGAGAPVEATPENASKAIAAAQIKGTGKDLALGLDYATKAEGAYPIVLVTYEIVCDKGNKPETLDTVKSFLTYTSGDEGQKILSENGYAPIPAEINAKVRETVASLS</sequence>
<comment type="similarity">
    <text evidence="1 4">Belongs to the PstS family.</text>
</comment>
<dbReference type="PIRSF" id="PIRSF002756">
    <property type="entry name" value="PstS"/>
    <property type="match status" value="1"/>
</dbReference>
<dbReference type="InterPro" id="IPR005673">
    <property type="entry name" value="ABC_phos-bd_PstS"/>
</dbReference>
<keyword evidence="5" id="KW-0732">Signal</keyword>
<dbReference type="CDD" id="cd13565">
    <property type="entry name" value="PBP2_PstS"/>
    <property type="match status" value="1"/>
</dbReference>
<evidence type="ECO:0000313" key="8">
    <source>
        <dbReference type="Proteomes" id="UP001499990"/>
    </source>
</evidence>
<feature type="signal peptide" evidence="5">
    <location>
        <begin position="1"/>
        <end position="27"/>
    </location>
</feature>
<dbReference type="Gene3D" id="3.40.190.10">
    <property type="entry name" value="Periplasmic binding protein-like II"/>
    <property type="match status" value="2"/>
</dbReference>
<dbReference type="Proteomes" id="UP001499990">
    <property type="component" value="Unassembled WGS sequence"/>
</dbReference>
<evidence type="ECO:0000256" key="5">
    <source>
        <dbReference type="SAM" id="SignalP"/>
    </source>
</evidence>
<feature type="domain" description="PBP" evidence="6">
    <location>
        <begin position="58"/>
        <end position="350"/>
    </location>
</feature>
<keyword evidence="2 4" id="KW-0813">Transport</keyword>
<name>A0ABP6SC92_9ACTN</name>
<organism evidence="7 8">
    <name type="scientific">Streptomyces sannanensis</name>
    <dbReference type="NCBI Taxonomy" id="285536"/>
    <lineage>
        <taxon>Bacteria</taxon>
        <taxon>Bacillati</taxon>
        <taxon>Actinomycetota</taxon>
        <taxon>Actinomycetes</taxon>
        <taxon>Kitasatosporales</taxon>
        <taxon>Streptomycetaceae</taxon>
        <taxon>Streptomyces</taxon>
    </lineage>
</organism>
<proteinExistence type="inferred from homology"/>
<dbReference type="EMBL" id="BAAAYL010000001">
    <property type="protein sequence ID" value="GAA3372838.1"/>
    <property type="molecule type" value="Genomic_DNA"/>
</dbReference>
<dbReference type="PROSITE" id="PS51257">
    <property type="entry name" value="PROKAR_LIPOPROTEIN"/>
    <property type="match status" value="1"/>
</dbReference>
<dbReference type="InterPro" id="IPR050962">
    <property type="entry name" value="Phosphate-bind_PstS"/>
</dbReference>
<evidence type="ECO:0000256" key="4">
    <source>
        <dbReference type="PIRNR" id="PIRNR002756"/>
    </source>
</evidence>
<dbReference type="SUPFAM" id="SSF53850">
    <property type="entry name" value="Periplasmic binding protein-like II"/>
    <property type="match status" value="1"/>
</dbReference>
<accession>A0ABP6SC92</accession>
<keyword evidence="8" id="KW-1185">Reference proteome</keyword>